<accession>A0A0E9P6L2</accession>
<reference evidence="1" key="1">
    <citation type="submission" date="2014-11" db="EMBL/GenBank/DDBJ databases">
        <authorList>
            <person name="Amaro Gonzalez C."/>
        </authorList>
    </citation>
    <scope>NUCLEOTIDE SEQUENCE</scope>
</reference>
<sequence length="93" mass="10316">MSADCQINVVTNIITYLTLNTLNVSGIPCTCNTILCVCGVLTISEFQEMVLSRLSGLLLYISVSVFHYSKMSAEKYCDGERNVSSTSTRIYHH</sequence>
<dbReference type="AlphaFoldDB" id="A0A0E9P6L2"/>
<proteinExistence type="predicted"/>
<dbReference type="EMBL" id="GBXM01108660">
    <property type="protein sequence ID" value="JAG99916.1"/>
    <property type="molecule type" value="Transcribed_RNA"/>
</dbReference>
<name>A0A0E9P6L2_ANGAN</name>
<protein>
    <submittedName>
        <fullName evidence="1">Uncharacterized protein</fullName>
    </submittedName>
</protein>
<reference evidence="1" key="2">
    <citation type="journal article" date="2015" name="Fish Shellfish Immunol.">
        <title>Early steps in the European eel (Anguilla anguilla)-Vibrio vulnificus interaction in the gills: Role of the RtxA13 toxin.</title>
        <authorList>
            <person name="Callol A."/>
            <person name="Pajuelo D."/>
            <person name="Ebbesson L."/>
            <person name="Teles M."/>
            <person name="MacKenzie S."/>
            <person name="Amaro C."/>
        </authorList>
    </citation>
    <scope>NUCLEOTIDE SEQUENCE</scope>
</reference>
<evidence type="ECO:0000313" key="1">
    <source>
        <dbReference type="EMBL" id="JAG99916.1"/>
    </source>
</evidence>
<organism evidence="1">
    <name type="scientific">Anguilla anguilla</name>
    <name type="common">European freshwater eel</name>
    <name type="synonym">Muraena anguilla</name>
    <dbReference type="NCBI Taxonomy" id="7936"/>
    <lineage>
        <taxon>Eukaryota</taxon>
        <taxon>Metazoa</taxon>
        <taxon>Chordata</taxon>
        <taxon>Craniata</taxon>
        <taxon>Vertebrata</taxon>
        <taxon>Euteleostomi</taxon>
        <taxon>Actinopterygii</taxon>
        <taxon>Neopterygii</taxon>
        <taxon>Teleostei</taxon>
        <taxon>Anguilliformes</taxon>
        <taxon>Anguillidae</taxon>
        <taxon>Anguilla</taxon>
    </lineage>
</organism>